<evidence type="ECO:0000256" key="7">
    <source>
        <dbReference type="PIRSR" id="PIRSR029256-1"/>
    </source>
</evidence>
<feature type="binding site" evidence="6 7">
    <location>
        <position position="105"/>
    </location>
    <ligand>
        <name>S-adenosyl-L-methionine</name>
        <dbReference type="ChEBI" id="CHEBI:59789"/>
    </ligand>
</feature>
<comment type="function">
    <text evidence="6">Could methylate the ribose at the nucleotide 34 wobble position in tRNA.</text>
</comment>
<keyword evidence="1 6" id="KW-0963">Cytoplasm</keyword>
<dbReference type="PANTHER" id="PTHR42971:SF1">
    <property type="entry name" value="TRNA (CYTIDINE(34)-2'-O)-METHYLTRANSFERASE"/>
    <property type="match status" value="1"/>
</dbReference>
<dbReference type="CDD" id="cd18094">
    <property type="entry name" value="SpoU-like_TrmL"/>
    <property type="match status" value="1"/>
</dbReference>
<gene>
    <name evidence="9" type="ORF">ATL45_5017</name>
    <name evidence="10" type="ORF">SAMN05421805_106292</name>
</gene>
<keyword evidence="2 6" id="KW-0489">Methyltransferase</keyword>
<organism evidence="10 11">
    <name type="scientific">Saccharopolyspora antimicrobica</name>
    <dbReference type="NCBI Taxonomy" id="455193"/>
    <lineage>
        <taxon>Bacteria</taxon>
        <taxon>Bacillati</taxon>
        <taxon>Actinomycetota</taxon>
        <taxon>Actinomycetes</taxon>
        <taxon>Pseudonocardiales</taxon>
        <taxon>Pseudonocardiaceae</taxon>
        <taxon>Saccharopolyspora</taxon>
    </lineage>
</organism>
<dbReference type="Proteomes" id="UP000199398">
    <property type="component" value="Unassembled WGS sequence"/>
</dbReference>
<keyword evidence="5 6" id="KW-0819">tRNA processing</keyword>
<keyword evidence="12" id="KW-1185">Reference proteome</keyword>
<dbReference type="GO" id="GO:0008757">
    <property type="term" value="F:S-adenosylmethionine-dependent methyltransferase activity"/>
    <property type="evidence" value="ECO:0007669"/>
    <property type="project" value="UniProtKB-UniRule"/>
</dbReference>
<evidence type="ECO:0000313" key="12">
    <source>
        <dbReference type="Proteomes" id="UP000270697"/>
    </source>
</evidence>
<dbReference type="EC" id="2.1.1.207" evidence="6"/>
<accession>A0A1I5BKL1</accession>
<comment type="catalytic activity">
    <reaction evidence="6">
        <text>5-carboxymethylaminomethyluridine(34) in tRNA(Leu) + S-adenosyl-L-methionine = 5-carboxymethylaminomethyl-2'-O-methyluridine(34) in tRNA(Leu) + S-adenosyl-L-homocysteine + H(+)</text>
        <dbReference type="Rhea" id="RHEA:43088"/>
        <dbReference type="Rhea" id="RHEA-COMP:10333"/>
        <dbReference type="Rhea" id="RHEA-COMP:10334"/>
        <dbReference type="ChEBI" id="CHEBI:15378"/>
        <dbReference type="ChEBI" id="CHEBI:57856"/>
        <dbReference type="ChEBI" id="CHEBI:59789"/>
        <dbReference type="ChEBI" id="CHEBI:74508"/>
        <dbReference type="ChEBI" id="CHEBI:74511"/>
        <dbReference type="EC" id="2.1.1.207"/>
    </reaction>
</comment>
<dbReference type="GO" id="GO:0005737">
    <property type="term" value="C:cytoplasm"/>
    <property type="evidence" value="ECO:0007669"/>
    <property type="project" value="UniProtKB-SubCell"/>
</dbReference>
<dbReference type="Gene3D" id="3.40.1280.10">
    <property type="match status" value="1"/>
</dbReference>
<dbReference type="InterPro" id="IPR016914">
    <property type="entry name" value="TrmL"/>
</dbReference>
<comment type="catalytic activity">
    <reaction evidence="6">
        <text>cytidine(34) in tRNA + S-adenosyl-L-methionine = 2'-O-methylcytidine(34) in tRNA + S-adenosyl-L-homocysteine + H(+)</text>
        <dbReference type="Rhea" id="RHEA:43084"/>
        <dbReference type="Rhea" id="RHEA-COMP:10331"/>
        <dbReference type="Rhea" id="RHEA-COMP:10332"/>
        <dbReference type="ChEBI" id="CHEBI:15378"/>
        <dbReference type="ChEBI" id="CHEBI:57856"/>
        <dbReference type="ChEBI" id="CHEBI:59789"/>
        <dbReference type="ChEBI" id="CHEBI:74495"/>
        <dbReference type="ChEBI" id="CHEBI:82748"/>
        <dbReference type="EC" id="2.1.1.207"/>
    </reaction>
</comment>
<dbReference type="HAMAP" id="MF_01885">
    <property type="entry name" value="tRNA_methyltr_TrmL"/>
    <property type="match status" value="1"/>
</dbReference>
<dbReference type="GO" id="GO:0008175">
    <property type="term" value="F:tRNA methyltransferase activity"/>
    <property type="evidence" value="ECO:0007669"/>
    <property type="project" value="UniProtKB-UniRule"/>
</dbReference>
<dbReference type="SUPFAM" id="SSF75217">
    <property type="entry name" value="alpha/beta knot"/>
    <property type="match status" value="1"/>
</dbReference>
<dbReference type="FunFam" id="3.40.1280.10:FF:000002">
    <property type="entry name" value="Peptidylprolyl isomerase"/>
    <property type="match status" value="1"/>
</dbReference>
<keyword evidence="4 6" id="KW-0949">S-adenosyl-L-methionine</keyword>
<dbReference type="Pfam" id="PF00588">
    <property type="entry name" value="SpoU_methylase"/>
    <property type="match status" value="1"/>
</dbReference>
<dbReference type="InterPro" id="IPR029028">
    <property type="entry name" value="Alpha/beta_knot_MTases"/>
</dbReference>
<evidence type="ECO:0000313" key="9">
    <source>
        <dbReference type="EMBL" id="RKT86639.1"/>
    </source>
</evidence>
<evidence type="ECO:0000256" key="3">
    <source>
        <dbReference type="ARBA" id="ARBA00022679"/>
    </source>
</evidence>
<dbReference type="EMBL" id="RBXX01000002">
    <property type="protein sequence ID" value="RKT86639.1"/>
    <property type="molecule type" value="Genomic_DNA"/>
</dbReference>
<proteinExistence type="inferred from homology"/>
<comment type="caution">
    <text evidence="6">Lacks conserved residue(s) required for the propagation of feature annotation.</text>
</comment>
<evidence type="ECO:0000259" key="8">
    <source>
        <dbReference type="Pfam" id="PF00588"/>
    </source>
</evidence>
<dbReference type="GO" id="GO:0003723">
    <property type="term" value="F:RNA binding"/>
    <property type="evidence" value="ECO:0007669"/>
    <property type="project" value="InterPro"/>
</dbReference>
<dbReference type="AlphaFoldDB" id="A0A1I5BKL1"/>
<evidence type="ECO:0000313" key="10">
    <source>
        <dbReference type="EMBL" id="SFN75207.1"/>
    </source>
</evidence>
<evidence type="ECO:0000256" key="5">
    <source>
        <dbReference type="ARBA" id="ARBA00022694"/>
    </source>
</evidence>
<evidence type="ECO:0000256" key="4">
    <source>
        <dbReference type="ARBA" id="ARBA00022691"/>
    </source>
</evidence>
<evidence type="ECO:0000256" key="6">
    <source>
        <dbReference type="HAMAP-Rule" id="MF_01885"/>
    </source>
</evidence>
<feature type="binding site" evidence="6 7">
    <location>
        <position position="133"/>
    </location>
    <ligand>
        <name>S-adenosyl-L-methionine</name>
        <dbReference type="ChEBI" id="CHEBI:59789"/>
    </ligand>
</feature>
<dbReference type="Proteomes" id="UP000270697">
    <property type="component" value="Unassembled WGS sequence"/>
</dbReference>
<sequence length="158" mass="17482">MKRFQVFHVVFYHPEIPGNAGNAIRMAAGSGCALHLIEPLGFSVKDAKLRRAGLDYHDRAALHVHPDLDAAWRELQPQRIIAFTSKAERSYETVVYRPGDVLLFGPESTGLPDEVLADVTLRVRIPMLPGIRSMNLANSAAVAVYEAWRQQGFSLGSD</sequence>
<evidence type="ECO:0000256" key="1">
    <source>
        <dbReference type="ARBA" id="ARBA00022490"/>
    </source>
</evidence>
<reference evidence="10 11" key="1">
    <citation type="submission" date="2016-10" db="EMBL/GenBank/DDBJ databases">
        <authorList>
            <person name="de Groot N.N."/>
        </authorList>
    </citation>
    <scope>NUCLEOTIDE SEQUENCE [LARGE SCALE GENOMIC DNA]</scope>
    <source>
        <strain evidence="10 11">CPCC 201259</strain>
    </source>
</reference>
<comment type="subcellular location">
    <subcellularLocation>
        <location evidence="6">Cytoplasm</location>
    </subcellularLocation>
</comment>
<reference evidence="9 12" key="2">
    <citation type="submission" date="2018-10" db="EMBL/GenBank/DDBJ databases">
        <title>Sequencing the genomes of 1000 actinobacteria strains.</title>
        <authorList>
            <person name="Klenk H.-P."/>
        </authorList>
    </citation>
    <scope>NUCLEOTIDE SEQUENCE [LARGE SCALE GENOMIC DNA]</scope>
    <source>
        <strain evidence="9 12">DSM 45119</strain>
    </source>
</reference>
<evidence type="ECO:0000256" key="2">
    <source>
        <dbReference type="ARBA" id="ARBA00022603"/>
    </source>
</evidence>
<dbReference type="InterPro" id="IPR001537">
    <property type="entry name" value="SpoU_MeTrfase"/>
</dbReference>
<protein>
    <recommendedName>
        <fullName evidence="6">Putative tRNA (cytidine(34)-2'-O)-methyltransferase</fullName>
        <ecNumber evidence="6">2.1.1.207</ecNumber>
    </recommendedName>
    <alternativeName>
        <fullName evidence="6">tRNA (cytidine/uridine-2'-O-)-methyltransferase</fullName>
    </alternativeName>
</protein>
<comment type="similarity">
    <text evidence="6">Belongs to the class IV-like SAM-binding methyltransferase superfamily. RNA methyltransferase TrmH family. TrmL subfamily.</text>
</comment>
<dbReference type="STRING" id="455193.SAMN05421805_106292"/>
<keyword evidence="3 6" id="KW-0808">Transferase</keyword>
<dbReference type="PANTHER" id="PTHR42971">
    <property type="entry name" value="TRNA (CYTIDINE(34)-2'-O)-METHYLTRANSFERASE"/>
    <property type="match status" value="1"/>
</dbReference>
<feature type="domain" description="tRNA/rRNA methyltransferase SpoU type" evidence="8">
    <location>
        <begin position="7"/>
        <end position="145"/>
    </location>
</feature>
<dbReference type="GO" id="GO:0002130">
    <property type="term" value="P:wobble position ribose methylation"/>
    <property type="evidence" value="ECO:0007669"/>
    <property type="project" value="TreeGrafter"/>
</dbReference>
<dbReference type="InterPro" id="IPR029026">
    <property type="entry name" value="tRNA_m1G_MTases_N"/>
</dbReference>
<feature type="binding site" evidence="6 7">
    <location>
        <position position="125"/>
    </location>
    <ligand>
        <name>S-adenosyl-L-methionine</name>
        <dbReference type="ChEBI" id="CHEBI:59789"/>
    </ligand>
</feature>
<dbReference type="EMBL" id="FOUP01000006">
    <property type="protein sequence ID" value="SFN75207.1"/>
    <property type="molecule type" value="Genomic_DNA"/>
</dbReference>
<dbReference type="PIRSF" id="PIRSF029256">
    <property type="entry name" value="SpoU_TrmH_prd"/>
    <property type="match status" value="1"/>
</dbReference>
<evidence type="ECO:0000313" key="11">
    <source>
        <dbReference type="Proteomes" id="UP000199398"/>
    </source>
</evidence>
<name>A0A1I5BKL1_9PSEU</name>
<dbReference type="GO" id="GO:0042802">
    <property type="term" value="F:identical protein binding"/>
    <property type="evidence" value="ECO:0007669"/>
    <property type="project" value="UniProtKB-ARBA"/>
</dbReference>